<feature type="signal peptide" evidence="1">
    <location>
        <begin position="1"/>
        <end position="23"/>
    </location>
</feature>
<dbReference type="Proteomes" id="UP000822688">
    <property type="component" value="Chromosome 9"/>
</dbReference>
<proteinExistence type="predicted"/>
<dbReference type="InterPro" id="IPR039923">
    <property type="entry name" value="Protodermal_1"/>
</dbReference>
<dbReference type="PANTHER" id="PTHR33210">
    <property type="entry name" value="PROTODERMAL FACTOR 1"/>
    <property type="match status" value="1"/>
</dbReference>
<reference evidence="2" key="1">
    <citation type="submission" date="2020-06" db="EMBL/GenBank/DDBJ databases">
        <title>WGS assembly of Ceratodon purpureus strain R40.</title>
        <authorList>
            <person name="Carey S.B."/>
            <person name="Jenkins J."/>
            <person name="Shu S."/>
            <person name="Lovell J.T."/>
            <person name="Sreedasyam A."/>
            <person name="Maumus F."/>
            <person name="Tiley G.P."/>
            <person name="Fernandez-Pozo N."/>
            <person name="Barry K."/>
            <person name="Chen C."/>
            <person name="Wang M."/>
            <person name="Lipzen A."/>
            <person name="Daum C."/>
            <person name="Saski C.A."/>
            <person name="Payton A.C."/>
            <person name="Mcbreen J.C."/>
            <person name="Conrad R.E."/>
            <person name="Kollar L.M."/>
            <person name="Olsson S."/>
            <person name="Huttunen S."/>
            <person name="Landis J.B."/>
            <person name="Wickett N.J."/>
            <person name="Johnson M.G."/>
            <person name="Rensing S.A."/>
            <person name="Grimwood J."/>
            <person name="Schmutz J."/>
            <person name="Mcdaniel S.F."/>
        </authorList>
    </citation>
    <scope>NUCLEOTIDE SEQUENCE</scope>
    <source>
        <strain evidence="2">R40</strain>
    </source>
</reference>
<evidence type="ECO:0000313" key="3">
    <source>
        <dbReference type="Proteomes" id="UP000822688"/>
    </source>
</evidence>
<comment type="caution">
    <text evidence="2">The sequence shown here is derived from an EMBL/GenBank/DDBJ whole genome shotgun (WGS) entry which is preliminary data.</text>
</comment>
<sequence length="401" mass="44328">MAVRSVFVAVLVGLCCFGSLVGAFEREVKPNNYQNFEFHESKPEDTAVVKPESLGSFEFSETTPGVEGREYKPNNYKEFKFTEEVQGEENAHDRFAKGQYNTFDASDRFGEHQSFSAQDEVVYDARQQGSKEGATYKVGEAEYRGSDPNNRYPSSYELINAREQANEAGYKSLVSNEVRFTNVHNVKGVEAVNKAPGTVHSEAGLGGSSRFYTPASDPDFAFRFAKPESQTFGDNQFQVDNQADESMYSQFNFDNSDATNDPTATYGTTTPVLAKKEHAPVTATGHGCANMYWAEHTKQWPSFFTVNTQVTQAFGTKAGEIYGTTTLLQALYDNREDGYSQLLSHGTAALMNAYAMPNYGLRHDAVIDQFLGALSSRTTAGVQAQKFLNANHAYGPNECLN</sequence>
<gene>
    <name evidence="2" type="ORF">KC19_9G110900</name>
</gene>
<feature type="chain" id="PRO_5035802054" evidence="1">
    <location>
        <begin position="24"/>
        <end position="401"/>
    </location>
</feature>
<name>A0A8T0GQV8_CERPU</name>
<organism evidence="2 3">
    <name type="scientific">Ceratodon purpureus</name>
    <name type="common">Fire moss</name>
    <name type="synonym">Dicranum purpureum</name>
    <dbReference type="NCBI Taxonomy" id="3225"/>
    <lineage>
        <taxon>Eukaryota</taxon>
        <taxon>Viridiplantae</taxon>
        <taxon>Streptophyta</taxon>
        <taxon>Embryophyta</taxon>
        <taxon>Bryophyta</taxon>
        <taxon>Bryophytina</taxon>
        <taxon>Bryopsida</taxon>
        <taxon>Dicranidae</taxon>
        <taxon>Pseudoditrichales</taxon>
        <taxon>Ditrichaceae</taxon>
        <taxon>Ceratodon</taxon>
    </lineage>
</organism>
<accession>A0A8T0GQV8</accession>
<dbReference type="EMBL" id="CM026430">
    <property type="protein sequence ID" value="KAG0562016.1"/>
    <property type="molecule type" value="Genomic_DNA"/>
</dbReference>
<evidence type="ECO:0000313" key="2">
    <source>
        <dbReference type="EMBL" id="KAG0562016.1"/>
    </source>
</evidence>
<dbReference type="PANTHER" id="PTHR33210:SF18">
    <property type="entry name" value="PROTODERMAL FACTOR 1"/>
    <property type="match status" value="1"/>
</dbReference>
<keyword evidence="1" id="KW-0732">Signal</keyword>
<keyword evidence="3" id="KW-1185">Reference proteome</keyword>
<dbReference type="AlphaFoldDB" id="A0A8T0GQV8"/>
<evidence type="ECO:0000256" key="1">
    <source>
        <dbReference type="SAM" id="SignalP"/>
    </source>
</evidence>
<protein>
    <submittedName>
        <fullName evidence="2">Uncharacterized protein</fullName>
    </submittedName>
</protein>